<evidence type="ECO:0000256" key="1">
    <source>
        <dbReference type="SAM" id="Phobius"/>
    </source>
</evidence>
<evidence type="ECO:0000313" key="5">
    <source>
        <dbReference type="RefSeq" id="XP_027188464.1"/>
    </source>
</evidence>
<dbReference type="RefSeq" id="XP_027188463.1">
    <property type="nucleotide sequence ID" value="XM_027332662.1"/>
</dbReference>
<dbReference type="AlphaFoldDB" id="A0A3Q7X433"/>
<feature type="transmembrane region" description="Helical" evidence="1">
    <location>
        <begin position="78"/>
        <end position="94"/>
    </location>
</feature>
<dbReference type="GO" id="GO:0004672">
    <property type="term" value="F:protein kinase activity"/>
    <property type="evidence" value="ECO:0007669"/>
    <property type="project" value="InterPro"/>
</dbReference>
<organism evidence="3 5">
    <name type="scientific">Cicer arietinum</name>
    <name type="common">Chickpea</name>
    <name type="synonym">Garbanzo</name>
    <dbReference type="NCBI Taxonomy" id="3827"/>
    <lineage>
        <taxon>Eukaryota</taxon>
        <taxon>Viridiplantae</taxon>
        <taxon>Streptophyta</taxon>
        <taxon>Embryophyta</taxon>
        <taxon>Tracheophyta</taxon>
        <taxon>Spermatophyta</taxon>
        <taxon>Magnoliopsida</taxon>
        <taxon>eudicotyledons</taxon>
        <taxon>Gunneridae</taxon>
        <taxon>Pentapetalae</taxon>
        <taxon>rosids</taxon>
        <taxon>fabids</taxon>
        <taxon>Fabales</taxon>
        <taxon>Fabaceae</taxon>
        <taxon>Papilionoideae</taxon>
        <taxon>50 kb inversion clade</taxon>
        <taxon>NPAAA clade</taxon>
        <taxon>Hologalegina</taxon>
        <taxon>IRL clade</taxon>
        <taxon>Cicereae</taxon>
        <taxon>Cicer</taxon>
    </lineage>
</organism>
<dbReference type="GO" id="GO:0005524">
    <property type="term" value="F:ATP binding"/>
    <property type="evidence" value="ECO:0007669"/>
    <property type="project" value="InterPro"/>
</dbReference>
<dbReference type="RefSeq" id="XP_027188464.1">
    <property type="nucleotide sequence ID" value="XM_027332663.1"/>
</dbReference>
<keyword evidence="1" id="KW-0472">Membrane</keyword>
<accession>A0A3Q7X433</accession>
<dbReference type="KEGG" id="cam:101502423"/>
<evidence type="ECO:0000313" key="4">
    <source>
        <dbReference type="RefSeq" id="XP_027188463.1"/>
    </source>
</evidence>
<dbReference type="Pfam" id="PF00069">
    <property type="entry name" value="Pkinase"/>
    <property type="match status" value="1"/>
</dbReference>
<dbReference type="STRING" id="3827.A0A3Q7X433"/>
<protein>
    <submittedName>
        <fullName evidence="4 5">Serine/threonine-protein kinase STN8, chloroplastic-like</fullName>
    </submittedName>
</protein>
<name>A0A3Q7X433_CICAR</name>
<reference evidence="4 5" key="2">
    <citation type="submission" date="2025-04" db="UniProtKB">
        <authorList>
            <consortium name="RefSeq"/>
        </authorList>
    </citation>
    <scope>IDENTIFICATION</scope>
    <source>
        <tissue evidence="4 5">Etiolated seedlings</tissue>
    </source>
</reference>
<dbReference type="PROSITE" id="PS50011">
    <property type="entry name" value="PROTEIN_KINASE_DOM"/>
    <property type="match status" value="1"/>
</dbReference>
<keyword evidence="3" id="KW-1185">Reference proteome</keyword>
<dbReference type="GeneID" id="101502423"/>
<dbReference type="InterPro" id="IPR011009">
    <property type="entry name" value="Kinase-like_dom_sf"/>
</dbReference>
<dbReference type="InterPro" id="IPR008271">
    <property type="entry name" value="Ser/Thr_kinase_AS"/>
</dbReference>
<keyword evidence="1" id="KW-0812">Transmembrane</keyword>
<dbReference type="Gene3D" id="1.10.510.10">
    <property type="entry name" value="Transferase(Phosphotransferase) domain 1"/>
    <property type="match status" value="1"/>
</dbReference>
<dbReference type="Proteomes" id="UP000087171">
    <property type="component" value="Chromosome Ca3"/>
</dbReference>
<evidence type="ECO:0000313" key="3">
    <source>
        <dbReference type="Proteomes" id="UP000087171"/>
    </source>
</evidence>
<dbReference type="SUPFAM" id="SSF56112">
    <property type="entry name" value="Protein kinase-like (PK-like)"/>
    <property type="match status" value="1"/>
</dbReference>
<keyword evidence="1" id="KW-1133">Transmembrane helix</keyword>
<dbReference type="OrthoDB" id="10252171at2759"/>
<dbReference type="PANTHER" id="PTHR46699">
    <property type="entry name" value="SERINE/THREONINE-PROTEIN KINASE STN8, CHLOROPLASTIC-RELATED"/>
    <property type="match status" value="1"/>
</dbReference>
<reference evidence="3" key="1">
    <citation type="journal article" date="2013" name="Nat. Biotechnol.">
        <title>Draft genome sequence of chickpea (Cicer arietinum) provides a resource for trait improvement.</title>
        <authorList>
            <person name="Varshney R.K."/>
            <person name="Song C."/>
            <person name="Saxena R.K."/>
            <person name="Azam S."/>
            <person name="Yu S."/>
            <person name="Sharpe A.G."/>
            <person name="Cannon S."/>
            <person name="Baek J."/>
            <person name="Rosen B.D."/>
            <person name="Tar'an B."/>
            <person name="Millan T."/>
            <person name="Zhang X."/>
            <person name="Ramsay L.D."/>
            <person name="Iwata A."/>
            <person name="Wang Y."/>
            <person name="Nelson W."/>
            <person name="Farmer A.D."/>
            <person name="Gaur P.M."/>
            <person name="Soderlund C."/>
            <person name="Penmetsa R.V."/>
            <person name="Xu C."/>
            <person name="Bharti A.K."/>
            <person name="He W."/>
            <person name="Winter P."/>
            <person name="Zhao S."/>
            <person name="Hane J.K."/>
            <person name="Carrasquilla-Garcia N."/>
            <person name="Condie J.A."/>
            <person name="Upadhyaya H.D."/>
            <person name="Luo M.C."/>
            <person name="Thudi M."/>
            <person name="Gowda C.L."/>
            <person name="Singh N.P."/>
            <person name="Lichtenzveig J."/>
            <person name="Gali K.K."/>
            <person name="Rubio J."/>
            <person name="Nadarajan N."/>
            <person name="Dolezel J."/>
            <person name="Bansal K.C."/>
            <person name="Xu X."/>
            <person name="Edwards D."/>
            <person name="Zhang G."/>
            <person name="Kahl G."/>
            <person name="Gil J."/>
            <person name="Singh K.B."/>
            <person name="Datta S.K."/>
            <person name="Jackson S.A."/>
            <person name="Wang J."/>
            <person name="Cook D.R."/>
        </authorList>
    </citation>
    <scope>NUCLEOTIDE SEQUENCE [LARGE SCALE GENOMIC DNA]</scope>
    <source>
        <strain evidence="3">cv. CDC Frontier</strain>
    </source>
</reference>
<dbReference type="PROSITE" id="PS00108">
    <property type="entry name" value="PROTEIN_KINASE_ST"/>
    <property type="match status" value="1"/>
</dbReference>
<proteinExistence type="predicted"/>
<dbReference type="PANTHER" id="PTHR46699:SF7">
    <property type="entry name" value="SERINE_THREONINE KINASE DOMAIN PROTEIN"/>
    <property type="match status" value="1"/>
</dbReference>
<sequence>MSSLLSTTTTTLQHTHNKIFFSPLKLTTSFNSSFSANHFNTHSIIRCNALSDIIPKDLFKNTYYLDQFQSVSEDLTDMQRFGILVFVGLTWFYLTARPGVLFGAIDAFLLAPMQFVLDSLSGRRNMKRSDFLIGSKIGEGSFGVVYSGVLVPKNVDVKEMMMQKSGRGNLDANSKDKVILKKVKVGVEGAKEFGDYEEWFNYRLSRAAPETCAKFLGSFVADKSNSQFIKGGKWLVWKFEGDRSLADYMTDKNFPSNLESVMFGSVLQGVDFSKRNALIIKQIMRQIITSLKKIHDTGIVHRDVKPSNLVVTKQGQIKLIDFGAATDLRIGKNYVSNYTPLDPDYCPPELYVLPQETQSLPPEPIAALLSPIMWQLNSPDLFDMYSAGVVLLQMAIPTLRSQAALKNFNLEMRTYGYDLNKWKDSTRMKSNSKILDNDSGRGWDLASKLISKRDSGRRQRLSAASALRHPYFLLGGDQAAVVLSKLSFSTK</sequence>
<dbReference type="Gene3D" id="3.30.200.20">
    <property type="entry name" value="Phosphorylase Kinase, domain 1"/>
    <property type="match status" value="1"/>
</dbReference>
<feature type="domain" description="Protein kinase" evidence="2">
    <location>
        <begin position="131"/>
        <end position="472"/>
    </location>
</feature>
<dbReference type="SMART" id="SM00220">
    <property type="entry name" value="S_TKc"/>
    <property type="match status" value="1"/>
</dbReference>
<gene>
    <name evidence="4 5" type="primary">LOC101502423</name>
</gene>
<dbReference type="PaxDb" id="3827-XP_004492575.1"/>
<evidence type="ECO:0000259" key="2">
    <source>
        <dbReference type="PROSITE" id="PS50011"/>
    </source>
</evidence>
<dbReference type="InterPro" id="IPR000719">
    <property type="entry name" value="Prot_kinase_dom"/>
</dbReference>